<accession>A0A5B7I0V5</accession>
<organism evidence="2 3">
    <name type="scientific">Portunus trituberculatus</name>
    <name type="common">Swimming crab</name>
    <name type="synonym">Neptunus trituberculatus</name>
    <dbReference type="NCBI Taxonomy" id="210409"/>
    <lineage>
        <taxon>Eukaryota</taxon>
        <taxon>Metazoa</taxon>
        <taxon>Ecdysozoa</taxon>
        <taxon>Arthropoda</taxon>
        <taxon>Crustacea</taxon>
        <taxon>Multicrustacea</taxon>
        <taxon>Malacostraca</taxon>
        <taxon>Eumalacostraca</taxon>
        <taxon>Eucarida</taxon>
        <taxon>Decapoda</taxon>
        <taxon>Pleocyemata</taxon>
        <taxon>Brachyura</taxon>
        <taxon>Eubrachyura</taxon>
        <taxon>Portunoidea</taxon>
        <taxon>Portunidae</taxon>
        <taxon>Portuninae</taxon>
        <taxon>Portunus</taxon>
    </lineage>
</organism>
<evidence type="ECO:0000256" key="1">
    <source>
        <dbReference type="SAM" id="Phobius"/>
    </source>
</evidence>
<protein>
    <submittedName>
        <fullName evidence="2">Uncharacterized protein</fullName>
    </submittedName>
</protein>
<keyword evidence="1" id="KW-1133">Transmembrane helix</keyword>
<gene>
    <name evidence="2" type="ORF">E2C01_069965</name>
</gene>
<keyword evidence="1" id="KW-0812">Transmembrane</keyword>
<evidence type="ECO:0000313" key="2">
    <source>
        <dbReference type="EMBL" id="MPC75576.1"/>
    </source>
</evidence>
<proteinExistence type="predicted"/>
<name>A0A5B7I0V5_PORTR</name>
<keyword evidence="1" id="KW-0472">Membrane</keyword>
<keyword evidence="3" id="KW-1185">Reference proteome</keyword>
<comment type="caution">
    <text evidence="2">The sequence shown here is derived from an EMBL/GenBank/DDBJ whole genome shotgun (WGS) entry which is preliminary data.</text>
</comment>
<sequence length="33" mass="4095">MRLFFLLVYFYTVRLFFISGFLIKWKSLEEDGD</sequence>
<evidence type="ECO:0000313" key="3">
    <source>
        <dbReference type="Proteomes" id="UP000324222"/>
    </source>
</evidence>
<dbReference type="Proteomes" id="UP000324222">
    <property type="component" value="Unassembled WGS sequence"/>
</dbReference>
<reference evidence="2 3" key="1">
    <citation type="submission" date="2019-05" db="EMBL/GenBank/DDBJ databases">
        <title>Another draft genome of Portunus trituberculatus and its Hox gene families provides insights of decapod evolution.</title>
        <authorList>
            <person name="Jeong J.-H."/>
            <person name="Song I."/>
            <person name="Kim S."/>
            <person name="Choi T."/>
            <person name="Kim D."/>
            <person name="Ryu S."/>
            <person name="Kim W."/>
        </authorList>
    </citation>
    <scope>NUCLEOTIDE SEQUENCE [LARGE SCALE GENOMIC DNA]</scope>
    <source>
        <tissue evidence="2">Muscle</tissue>
    </source>
</reference>
<feature type="transmembrane region" description="Helical" evidence="1">
    <location>
        <begin position="6"/>
        <end position="23"/>
    </location>
</feature>
<dbReference type="AlphaFoldDB" id="A0A5B7I0V5"/>
<dbReference type="EMBL" id="VSRR010041435">
    <property type="protein sequence ID" value="MPC75576.1"/>
    <property type="molecule type" value="Genomic_DNA"/>
</dbReference>